<comment type="caution">
    <text evidence="1">The sequence shown here is derived from an EMBL/GenBank/DDBJ whole genome shotgun (WGS) entry which is preliminary data.</text>
</comment>
<dbReference type="Pfam" id="PF03927">
    <property type="entry name" value="NapD"/>
    <property type="match status" value="1"/>
</dbReference>
<dbReference type="Proteomes" id="UP001597011">
    <property type="component" value="Unassembled WGS sequence"/>
</dbReference>
<gene>
    <name evidence="1" type="ORF">ACFQ0I_04400</name>
</gene>
<protein>
    <submittedName>
        <fullName evidence="1">Chaperone NapD</fullName>
    </submittedName>
</protein>
<dbReference type="InterPro" id="IPR005623">
    <property type="entry name" value="Chaperone_NapD_NO3_reduct"/>
</dbReference>
<organism evidence="1 2">
    <name type="scientific">Mariniflexile aquimaris</name>
    <dbReference type="NCBI Taxonomy" id="881009"/>
    <lineage>
        <taxon>Bacteria</taxon>
        <taxon>Pseudomonadati</taxon>
        <taxon>Bacteroidota</taxon>
        <taxon>Flavobacteriia</taxon>
        <taxon>Flavobacteriales</taxon>
        <taxon>Flavobacteriaceae</taxon>
        <taxon>Mariniflexile</taxon>
    </lineage>
</organism>
<sequence length="80" mass="8920">MPIKSYLVHPHKGKKKELIEALSAIGNCEVMPAENEDLVILVTETETEKEEEQLKAKLETLPSIKLLAMVSGFNTSQNQI</sequence>
<dbReference type="EMBL" id="JBHTIB010000002">
    <property type="protein sequence ID" value="MFD0834992.1"/>
    <property type="molecule type" value="Genomic_DNA"/>
</dbReference>
<keyword evidence="2" id="KW-1185">Reference proteome</keyword>
<accession>A0ABW3BQR3</accession>
<dbReference type="Gene3D" id="3.30.70.920">
    <property type="match status" value="1"/>
</dbReference>
<reference evidence="2" key="1">
    <citation type="journal article" date="2019" name="Int. J. Syst. Evol. Microbiol.">
        <title>The Global Catalogue of Microorganisms (GCM) 10K type strain sequencing project: providing services to taxonomists for standard genome sequencing and annotation.</title>
        <authorList>
            <consortium name="The Broad Institute Genomics Platform"/>
            <consortium name="The Broad Institute Genome Sequencing Center for Infectious Disease"/>
            <person name="Wu L."/>
            <person name="Ma J."/>
        </authorList>
    </citation>
    <scope>NUCLEOTIDE SEQUENCE [LARGE SCALE GENOMIC DNA]</scope>
    <source>
        <strain evidence="2">CCUG 60529</strain>
    </source>
</reference>
<name>A0ABW3BQR3_9FLAO</name>
<dbReference type="RefSeq" id="WP_379939720.1">
    <property type="nucleotide sequence ID" value="NZ_JBHTIB010000002.1"/>
</dbReference>
<proteinExistence type="predicted"/>
<evidence type="ECO:0000313" key="1">
    <source>
        <dbReference type="EMBL" id="MFD0834992.1"/>
    </source>
</evidence>
<evidence type="ECO:0000313" key="2">
    <source>
        <dbReference type="Proteomes" id="UP001597011"/>
    </source>
</evidence>